<accession>A0A5C5VY86</accession>
<feature type="signal peptide" evidence="1">
    <location>
        <begin position="1"/>
        <end position="25"/>
    </location>
</feature>
<sequence precursor="true">MSLSRTLISSLAAALLFLCQAPASAGQITGFSWFSGVASVAGTTFSPPVAPNNDNAVGTSPNSIFVTQKDYRAIGPVDLVFDVTDTGGVTEYLVMEGVQNSTGLDWTSYHIELGFGEGAGFVKSLPGDGLDFDSPDFDSDLDFNPGGFFFPIVTASEDDLFASGGTQPDFSFAGNYLFHIDVPDGITSFTIRQSPIAVPEPTSLCLLLAFGCASLVGLRRE</sequence>
<evidence type="ECO:0008006" key="4">
    <source>
        <dbReference type="Google" id="ProtNLM"/>
    </source>
</evidence>
<protein>
    <recommendedName>
        <fullName evidence="4">PEP-CTERM protein-sorting domain-containing protein</fullName>
    </recommendedName>
</protein>
<dbReference type="Proteomes" id="UP000318995">
    <property type="component" value="Unassembled WGS sequence"/>
</dbReference>
<dbReference type="EMBL" id="SJPH01000007">
    <property type="protein sequence ID" value="TWT42502.1"/>
    <property type="molecule type" value="Genomic_DNA"/>
</dbReference>
<evidence type="ECO:0000313" key="3">
    <source>
        <dbReference type="Proteomes" id="UP000318995"/>
    </source>
</evidence>
<proteinExistence type="predicted"/>
<keyword evidence="1" id="KW-0732">Signal</keyword>
<keyword evidence="3" id="KW-1185">Reference proteome</keyword>
<evidence type="ECO:0000313" key="2">
    <source>
        <dbReference type="EMBL" id="TWT42502.1"/>
    </source>
</evidence>
<comment type="caution">
    <text evidence="2">The sequence shown here is derived from an EMBL/GenBank/DDBJ whole genome shotgun (WGS) entry which is preliminary data.</text>
</comment>
<dbReference type="NCBIfam" id="NF033657">
    <property type="entry name" value="choice_anch_F"/>
    <property type="match status" value="1"/>
</dbReference>
<dbReference type="AlphaFoldDB" id="A0A5C5VY86"/>
<evidence type="ECO:0000256" key="1">
    <source>
        <dbReference type="SAM" id="SignalP"/>
    </source>
</evidence>
<feature type="chain" id="PRO_5023117403" description="PEP-CTERM protein-sorting domain-containing protein" evidence="1">
    <location>
        <begin position="26"/>
        <end position="221"/>
    </location>
</feature>
<name>A0A5C5VY86_9BACT</name>
<reference evidence="2 3" key="1">
    <citation type="submission" date="2019-02" db="EMBL/GenBank/DDBJ databases">
        <title>Deep-cultivation of Planctomycetes and their phenomic and genomic characterization uncovers novel biology.</title>
        <authorList>
            <person name="Wiegand S."/>
            <person name="Jogler M."/>
            <person name="Boedeker C."/>
            <person name="Pinto D."/>
            <person name="Vollmers J."/>
            <person name="Rivas-Marin E."/>
            <person name="Kohn T."/>
            <person name="Peeters S.H."/>
            <person name="Heuer A."/>
            <person name="Rast P."/>
            <person name="Oberbeckmann S."/>
            <person name="Bunk B."/>
            <person name="Jeske O."/>
            <person name="Meyerdierks A."/>
            <person name="Storesund J.E."/>
            <person name="Kallscheuer N."/>
            <person name="Luecker S."/>
            <person name="Lage O.M."/>
            <person name="Pohl T."/>
            <person name="Merkel B.J."/>
            <person name="Hornburger P."/>
            <person name="Mueller R.-W."/>
            <person name="Bruemmer F."/>
            <person name="Labrenz M."/>
            <person name="Spormann A.M."/>
            <person name="Op Den Camp H."/>
            <person name="Overmann J."/>
            <person name="Amann R."/>
            <person name="Jetten M.S.M."/>
            <person name="Mascher T."/>
            <person name="Medema M.H."/>
            <person name="Devos D.P."/>
            <person name="Kaster A.-K."/>
            <person name="Ovreas L."/>
            <person name="Rohde M."/>
            <person name="Galperin M.Y."/>
            <person name="Jogler C."/>
        </authorList>
    </citation>
    <scope>NUCLEOTIDE SEQUENCE [LARGE SCALE GENOMIC DNA]</scope>
    <source>
        <strain evidence="2 3">Pla111</strain>
    </source>
</reference>
<organism evidence="2 3">
    <name type="scientific">Botrimarina hoheduenensis</name>
    <dbReference type="NCBI Taxonomy" id="2528000"/>
    <lineage>
        <taxon>Bacteria</taxon>
        <taxon>Pseudomonadati</taxon>
        <taxon>Planctomycetota</taxon>
        <taxon>Planctomycetia</taxon>
        <taxon>Pirellulales</taxon>
        <taxon>Lacipirellulaceae</taxon>
        <taxon>Botrimarina</taxon>
    </lineage>
</organism>
<gene>
    <name evidence="2" type="ORF">Pla111_28070</name>
</gene>
<dbReference type="RefSeq" id="WP_197525035.1">
    <property type="nucleotide sequence ID" value="NZ_SJPH01000007.1"/>
</dbReference>